<dbReference type="PANTHER" id="PTHR35395">
    <property type="entry name" value="DUF6536 DOMAIN-CONTAINING PROTEIN"/>
    <property type="match status" value="1"/>
</dbReference>
<proteinExistence type="predicted"/>
<gene>
    <name evidence="2" type="ORF">NW755_009688</name>
</gene>
<dbReference type="Proteomes" id="UP001152087">
    <property type="component" value="Unassembled WGS sequence"/>
</dbReference>
<evidence type="ECO:0000313" key="3">
    <source>
        <dbReference type="Proteomes" id="UP001152087"/>
    </source>
</evidence>
<feature type="transmembrane region" description="Helical" evidence="1">
    <location>
        <begin position="20"/>
        <end position="44"/>
    </location>
</feature>
<sequence>SVFIVPMQFERAREDHFATTLGYSPIAIIAVTVAAAAMALVVIISGYRRLPTAMPVVGSCSLGIAAACHGLGGAERTDETLVPLRWGAMTHPEEGSAFDESGHCGFSGDYVDEPRVGAKYA</sequence>
<keyword evidence="1" id="KW-0812">Transmembrane</keyword>
<keyword evidence="1" id="KW-1133">Transmembrane helix</keyword>
<feature type="non-terminal residue" evidence="2">
    <location>
        <position position="1"/>
    </location>
</feature>
<accession>A0A9W8UWP4</accession>
<evidence type="ECO:0000313" key="2">
    <source>
        <dbReference type="EMBL" id="KAJ4183654.1"/>
    </source>
</evidence>
<dbReference type="PANTHER" id="PTHR35395:SF1">
    <property type="entry name" value="DUF6536 DOMAIN-CONTAINING PROTEIN"/>
    <property type="match status" value="1"/>
</dbReference>
<keyword evidence="1" id="KW-0472">Membrane</keyword>
<evidence type="ECO:0000256" key="1">
    <source>
        <dbReference type="SAM" id="Phobius"/>
    </source>
</evidence>
<name>A0A9W8UWP4_9HYPO</name>
<dbReference type="EMBL" id="JAOQAV010000029">
    <property type="protein sequence ID" value="KAJ4183654.1"/>
    <property type="molecule type" value="Genomic_DNA"/>
</dbReference>
<protein>
    <submittedName>
        <fullName evidence="2">Uncharacterized protein</fullName>
    </submittedName>
</protein>
<organism evidence="2 3">
    <name type="scientific">Fusarium falciforme</name>
    <dbReference type="NCBI Taxonomy" id="195108"/>
    <lineage>
        <taxon>Eukaryota</taxon>
        <taxon>Fungi</taxon>
        <taxon>Dikarya</taxon>
        <taxon>Ascomycota</taxon>
        <taxon>Pezizomycotina</taxon>
        <taxon>Sordariomycetes</taxon>
        <taxon>Hypocreomycetidae</taxon>
        <taxon>Hypocreales</taxon>
        <taxon>Nectriaceae</taxon>
        <taxon>Fusarium</taxon>
        <taxon>Fusarium solani species complex</taxon>
    </lineage>
</organism>
<reference evidence="2" key="1">
    <citation type="submission" date="2022-09" db="EMBL/GenBank/DDBJ databases">
        <title>Fusarium specimens isolated from Avocado Roots.</title>
        <authorList>
            <person name="Stajich J."/>
            <person name="Roper C."/>
            <person name="Heimlech-Rivalta G."/>
        </authorList>
    </citation>
    <scope>NUCLEOTIDE SEQUENCE</scope>
    <source>
        <strain evidence="2">A02</strain>
    </source>
</reference>
<comment type="caution">
    <text evidence="2">The sequence shown here is derived from an EMBL/GenBank/DDBJ whole genome shotgun (WGS) entry which is preliminary data.</text>
</comment>
<keyword evidence="3" id="KW-1185">Reference proteome</keyword>
<dbReference type="AlphaFoldDB" id="A0A9W8UWP4"/>